<dbReference type="InterPro" id="IPR023406">
    <property type="entry name" value="Topo_IA_AS"/>
</dbReference>
<dbReference type="PROSITE" id="PS00396">
    <property type="entry name" value="TOPO_IA_1"/>
    <property type="match status" value="1"/>
</dbReference>
<accession>D9PF15</accession>
<gene>
    <name evidence="2" type="primary">topA</name>
    <name evidence="2" type="ORF">LDC_0093</name>
</gene>
<dbReference type="InterPro" id="IPR013497">
    <property type="entry name" value="Topo_IA_cen"/>
</dbReference>
<dbReference type="Pfam" id="PF01131">
    <property type="entry name" value="Topoisom_bac"/>
    <property type="match status" value="1"/>
</dbReference>
<feature type="domain" description="Topo IA-type catalytic" evidence="1">
    <location>
        <begin position="1"/>
        <end position="86"/>
    </location>
</feature>
<name>D9PF15_9ZZZZ</name>
<proteinExistence type="predicted"/>
<dbReference type="Gene3D" id="1.10.290.10">
    <property type="entry name" value="Topoisomerase I, domain 4"/>
    <property type="match status" value="1"/>
</dbReference>
<sequence>MSAAQKLYEAGYITYMRTDAPTLSQQSLAMISTFIKNEFGNNYLENRIFQSKSKNAQEAHEAIRPTDVTKISAGKNDDEQRLYSLI</sequence>
<dbReference type="PANTHER" id="PTHR42785:SF1">
    <property type="entry name" value="DNA TOPOISOMERASE"/>
    <property type="match status" value="1"/>
</dbReference>
<dbReference type="EC" id="5.99.1.2" evidence="2"/>
<keyword evidence="2" id="KW-0413">Isomerase</keyword>
<evidence type="ECO:0000313" key="2">
    <source>
        <dbReference type="EMBL" id="EFK97852.1"/>
    </source>
</evidence>
<dbReference type="InterPro" id="IPR023405">
    <property type="entry name" value="Topo_IA_core_domain"/>
</dbReference>
<dbReference type="AlphaFoldDB" id="D9PF15"/>
<dbReference type="PANTHER" id="PTHR42785">
    <property type="entry name" value="DNA TOPOISOMERASE, TYPE IA, CORE"/>
    <property type="match status" value="1"/>
</dbReference>
<organism evidence="2">
    <name type="scientific">sediment metagenome</name>
    <dbReference type="NCBI Taxonomy" id="749907"/>
    <lineage>
        <taxon>unclassified sequences</taxon>
        <taxon>metagenomes</taxon>
        <taxon>ecological metagenomes</taxon>
    </lineage>
</organism>
<dbReference type="PROSITE" id="PS52039">
    <property type="entry name" value="TOPO_IA_2"/>
    <property type="match status" value="1"/>
</dbReference>
<evidence type="ECO:0000259" key="1">
    <source>
        <dbReference type="PROSITE" id="PS52039"/>
    </source>
</evidence>
<dbReference type="GO" id="GO:0006265">
    <property type="term" value="P:DNA topological change"/>
    <property type="evidence" value="ECO:0007669"/>
    <property type="project" value="InterPro"/>
</dbReference>
<comment type="caution">
    <text evidence="2">The sequence shown here is derived from an EMBL/GenBank/DDBJ whole genome shotgun (WGS) entry which is preliminary data.</text>
</comment>
<dbReference type="GO" id="GO:0003917">
    <property type="term" value="F:DNA topoisomerase type I (single strand cut, ATP-independent) activity"/>
    <property type="evidence" value="ECO:0007669"/>
    <property type="project" value="InterPro"/>
</dbReference>
<dbReference type="InterPro" id="IPR013826">
    <property type="entry name" value="Topo_IA_cen_sub3"/>
</dbReference>
<reference evidence="2" key="2">
    <citation type="journal article" date="2011" name="Microb. Ecol.">
        <title>Taxonomic and Functional Metagenomic Profiling of the Microbial Community in the Anoxic Sediment of a Sub-saline Shallow Lake (Laguna de Carrizo, Central Spain).</title>
        <authorList>
            <person name="Ferrer M."/>
            <person name="Guazzaroni M.E."/>
            <person name="Richter M."/>
            <person name="Garcia-Salamanca A."/>
            <person name="Yarza P."/>
            <person name="Suarez-Suarez A."/>
            <person name="Solano J."/>
            <person name="Alcaide M."/>
            <person name="van Dillewijn P."/>
            <person name="Molina-Henares M.A."/>
            <person name="Lopez-Cortes N."/>
            <person name="Al-Ramahi Y."/>
            <person name="Guerrero C."/>
            <person name="Acosta A."/>
            <person name="de Eugenio L.I."/>
            <person name="Martinez V."/>
            <person name="Marques S."/>
            <person name="Rojo F."/>
            <person name="Santero E."/>
            <person name="Genilloud O."/>
            <person name="Perez-Perez J."/>
            <person name="Rossello-Mora R."/>
            <person name="Ramos J.L."/>
        </authorList>
    </citation>
    <scope>NUCLEOTIDE SEQUENCE</scope>
</reference>
<reference evidence="2" key="1">
    <citation type="submission" date="2010-07" db="EMBL/GenBank/DDBJ databases">
        <authorList>
            <consortium name="CONSOLIDER consortium CSD2007-00005"/>
            <person name="Guazzaroni M.-E."/>
            <person name="Richter M."/>
            <person name="Garcia-Salamanca A."/>
            <person name="Yarza P."/>
            <person name="Ferrer M."/>
        </authorList>
    </citation>
    <scope>NUCLEOTIDE SEQUENCE</scope>
</reference>
<dbReference type="EMBL" id="ADZX01000007">
    <property type="protein sequence ID" value="EFK97852.1"/>
    <property type="molecule type" value="Genomic_DNA"/>
</dbReference>
<dbReference type="InterPro" id="IPR000380">
    <property type="entry name" value="Topo_IA"/>
</dbReference>
<protein>
    <submittedName>
        <fullName evidence="2">DNA topoisomerase</fullName>
        <ecNumber evidence="2">5.99.1.2</ecNumber>
    </submittedName>
</protein>
<dbReference type="GO" id="GO:0003677">
    <property type="term" value="F:DNA binding"/>
    <property type="evidence" value="ECO:0007669"/>
    <property type="project" value="InterPro"/>
</dbReference>
<dbReference type="SUPFAM" id="SSF56712">
    <property type="entry name" value="Prokaryotic type I DNA topoisomerase"/>
    <property type="match status" value="1"/>
</dbReference>